<gene>
    <name evidence="1" type="ORF">B5V02_02560</name>
</gene>
<accession>A0A2W7CQU6</accession>
<dbReference type="EMBL" id="MZXV01000013">
    <property type="protein sequence ID" value="PZV38943.1"/>
    <property type="molecule type" value="Genomic_DNA"/>
</dbReference>
<protein>
    <submittedName>
        <fullName evidence="1">Uncharacterized protein</fullName>
    </submittedName>
</protein>
<name>A0A2W7CQU6_9HYPH</name>
<dbReference type="AlphaFoldDB" id="A0A2W7CQU6"/>
<evidence type="ECO:0000313" key="2">
    <source>
        <dbReference type="Proteomes" id="UP000248616"/>
    </source>
</evidence>
<organism evidence="1 2">
    <name type="scientific">Mesorhizobium kowhaii</name>
    <dbReference type="NCBI Taxonomy" id="1300272"/>
    <lineage>
        <taxon>Bacteria</taxon>
        <taxon>Pseudomonadati</taxon>
        <taxon>Pseudomonadota</taxon>
        <taxon>Alphaproteobacteria</taxon>
        <taxon>Hyphomicrobiales</taxon>
        <taxon>Phyllobacteriaceae</taxon>
        <taxon>Mesorhizobium</taxon>
    </lineage>
</organism>
<comment type="caution">
    <text evidence="1">The sequence shown here is derived from an EMBL/GenBank/DDBJ whole genome shotgun (WGS) entry which is preliminary data.</text>
</comment>
<dbReference type="OrthoDB" id="7875733at2"/>
<dbReference type="Proteomes" id="UP000248616">
    <property type="component" value="Unassembled WGS sequence"/>
</dbReference>
<evidence type="ECO:0000313" key="1">
    <source>
        <dbReference type="EMBL" id="PZV38943.1"/>
    </source>
</evidence>
<sequence>MVTSSGLRRLTRNTRRMALNLEDIAGHPALHRYVQAQSLALIRIYEESPRLASIFATQQRWLMGHVGLAMHFRRDPHDRGKELTVSRFIEVVHQHAVASRNTADAFIKEMLHYHIAEYVSGGDGRTHPLQPTAATVQTFTGWVLAHLRTLDQLDGGDRLARFLERPEMVARLQPLVADGLLSSKPVREPNQTFSLFIWLNNGGIVMDWLMSGIDPDHAGLDRIPTSVVSIGDFARWLKLSRTHLARKLRAAENLGSIGWLGLRGHSVMWVSSTFFQEYMTVQAAKLAIVDAAFNACFPQSEARRPLP</sequence>
<reference evidence="2" key="1">
    <citation type="submission" date="2017-03" db="EMBL/GenBank/DDBJ databases">
        <authorList>
            <person name="Safronova V.I."/>
            <person name="Sazanova A.L."/>
            <person name="Chirak E.R."/>
        </authorList>
    </citation>
    <scope>NUCLEOTIDE SEQUENCE [LARGE SCALE GENOMIC DNA]</scope>
    <source>
        <strain evidence="2">Ach-343</strain>
    </source>
</reference>
<keyword evidence="2" id="KW-1185">Reference proteome</keyword>
<proteinExistence type="predicted"/>